<dbReference type="Proteomes" id="UP001433268">
    <property type="component" value="Unassembled WGS sequence"/>
</dbReference>
<name>A0ABR1V784_9PEZI</name>
<accession>A0ABR1V784</accession>
<feature type="compositionally biased region" description="Low complexity" evidence="1">
    <location>
        <begin position="53"/>
        <end position="68"/>
    </location>
</feature>
<dbReference type="EMBL" id="JAQQWN010000009">
    <property type="protein sequence ID" value="KAK8067047.1"/>
    <property type="molecule type" value="Genomic_DNA"/>
</dbReference>
<evidence type="ECO:0000313" key="3">
    <source>
        <dbReference type="Proteomes" id="UP001433268"/>
    </source>
</evidence>
<feature type="compositionally biased region" description="Low complexity" evidence="1">
    <location>
        <begin position="191"/>
        <end position="211"/>
    </location>
</feature>
<proteinExistence type="predicted"/>
<feature type="compositionally biased region" description="Low complexity" evidence="1">
    <location>
        <begin position="132"/>
        <end position="149"/>
    </location>
</feature>
<sequence length="296" mass="32569">MGSSYEAPRHVPNEQHGNPDVTRRGILKDPSFFATPLTSAAGDCGHTVAGEGDPAANQAAPADDSSSSPRRHRQVVKFQTPPAGTPQTILPNTPNTNWSTWVSPSYSSPSYQDPNNKNSHSSYTISQPQIHSNSNNTSRGDGSGSRNSSQQPYQPALIMKMKKYPFGFNPQTPPQQMAGYHPTPSPPLSTPPQQQYQSPYYPSQQQQQQQMPQPPMGMPGLYPPGPPQHYQPQPQMMPAPPQYPSSMPMPPQNMANPMQAWYNTIPEPPGRPLRASHSSHAWHPVLAWPQFYASCK</sequence>
<dbReference type="RefSeq" id="XP_066663800.1">
    <property type="nucleotide sequence ID" value="XM_066818108.1"/>
</dbReference>
<keyword evidence="3" id="KW-1185">Reference proteome</keyword>
<dbReference type="GeneID" id="92051168"/>
<feature type="compositionally biased region" description="Pro residues" evidence="1">
    <location>
        <begin position="212"/>
        <end position="251"/>
    </location>
</feature>
<feature type="region of interest" description="Disordered" evidence="1">
    <location>
        <begin position="164"/>
        <end position="255"/>
    </location>
</feature>
<protein>
    <submittedName>
        <fullName evidence="2">Uncharacterized protein</fullName>
    </submittedName>
</protein>
<feature type="region of interest" description="Disordered" evidence="1">
    <location>
        <begin position="1"/>
        <end position="152"/>
    </location>
</feature>
<comment type="caution">
    <text evidence="2">The sequence shown here is derived from an EMBL/GenBank/DDBJ whole genome shotgun (WGS) entry which is preliminary data.</text>
</comment>
<feature type="compositionally biased region" description="Polar residues" evidence="1">
    <location>
        <begin position="85"/>
        <end position="102"/>
    </location>
</feature>
<evidence type="ECO:0000313" key="2">
    <source>
        <dbReference type="EMBL" id="KAK8067047.1"/>
    </source>
</evidence>
<evidence type="ECO:0000256" key="1">
    <source>
        <dbReference type="SAM" id="MobiDB-lite"/>
    </source>
</evidence>
<gene>
    <name evidence="2" type="ORF">PG997_013794</name>
</gene>
<organism evidence="2 3">
    <name type="scientific">Apiospora hydei</name>
    <dbReference type="NCBI Taxonomy" id="1337664"/>
    <lineage>
        <taxon>Eukaryota</taxon>
        <taxon>Fungi</taxon>
        <taxon>Dikarya</taxon>
        <taxon>Ascomycota</taxon>
        <taxon>Pezizomycotina</taxon>
        <taxon>Sordariomycetes</taxon>
        <taxon>Xylariomycetidae</taxon>
        <taxon>Amphisphaeriales</taxon>
        <taxon>Apiosporaceae</taxon>
        <taxon>Apiospora</taxon>
    </lineage>
</organism>
<feature type="compositionally biased region" description="Polar residues" evidence="1">
    <location>
        <begin position="112"/>
        <end position="131"/>
    </location>
</feature>
<reference evidence="2 3" key="1">
    <citation type="submission" date="2023-01" db="EMBL/GenBank/DDBJ databases">
        <title>Analysis of 21 Apiospora genomes using comparative genomics revels a genus with tremendous synthesis potential of carbohydrate active enzymes and secondary metabolites.</title>
        <authorList>
            <person name="Sorensen T."/>
        </authorList>
    </citation>
    <scope>NUCLEOTIDE SEQUENCE [LARGE SCALE GENOMIC DNA]</scope>
    <source>
        <strain evidence="2 3">CBS 114990</strain>
    </source>
</reference>